<comment type="caution">
    <text evidence="1">The sequence shown here is derived from an EMBL/GenBank/DDBJ whole genome shotgun (WGS) entry which is preliminary data.</text>
</comment>
<dbReference type="AlphaFoldDB" id="A0A6N4Q9G9"/>
<accession>A0A6N4Q9G9</accession>
<evidence type="ECO:0008006" key="3">
    <source>
        <dbReference type="Google" id="ProtNLM"/>
    </source>
</evidence>
<dbReference type="EMBL" id="RQFF01000037">
    <property type="protein sequence ID" value="TGK67076.1"/>
    <property type="molecule type" value="Genomic_DNA"/>
</dbReference>
<dbReference type="OrthoDB" id="344687at2"/>
<evidence type="ECO:0000313" key="2">
    <source>
        <dbReference type="Proteomes" id="UP000297239"/>
    </source>
</evidence>
<dbReference type="Proteomes" id="UP000297239">
    <property type="component" value="Unassembled WGS sequence"/>
</dbReference>
<gene>
    <name evidence="1" type="ORF">EHQ18_18430</name>
</gene>
<organism evidence="1 2">
    <name type="scientific">Leptospira kanakyensis</name>
    <dbReference type="NCBI Taxonomy" id="2484968"/>
    <lineage>
        <taxon>Bacteria</taxon>
        <taxon>Pseudomonadati</taxon>
        <taxon>Spirochaetota</taxon>
        <taxon>Spirochaetia</taxon>
        <taxon>Leptospirales</taxon>
        <taxon>Leptospiraceae</taxon>
        <taxon>Leptospira</taxon>
    </lineage>
</organism>
<evidence type="ECO:0000313" key="1">
    <source>
        <dbReference type="EMBL" id="TGK67076.1"/>
    </source>
</evidence>
<reference evidence="1" key="1">
    <citation type="journal article" date="2019" name="PLoS Negl. Trop. Dis.">
        <title>Revisiting the worldwide diversity of Leptospira species in the environment.</title>
        <authorList>
            <person name="Vincent A.T."/>
            <person name="Schiettekatte O."/>
            <person name="Bourhy P."/>
            <person name="Veyrier F.J."/>
            <person name="Picardeau M."/>
        </authorList>
    </citation>
    <scope>NUCLEOTIDE SEQUENCE [LARGE SCALE GENOMIC DNA]</scope>
    <source>
        <strain evidence="1">201800293</strain>
    </source>
</reference>
<keyword evidence="2" id="KW-1185">Reference proteome</keyword>
<name>A0A6N4Q9G9_9LEPT</name>
<dbReference type="RefSeq" id="WP_135636415.1">
    <property type="nucleotide sequence ID" value="NZ_RQFE01000031.1"/>
</dbReference>
<sequence length="145" mass="16984">MREVKKLSAEHLKKIWATANEIHLTKDQLKQIVFESVKEESISNLTPGKAVLIVARLNELRKEYYSKQKKSKLELLRYKLQKRSYSQVMKAIEICNEIKKAGKQFDLDQFAQRQYNKPFDLLTRAQAAKLIQVLLVIRSRLLSHS</sequence>
<protein>
    <recommendedName>
        <fullName evidence="3">PF06252 family protein</fullName>
    </recommendedName>
</protein>
<proteinExistence type="predicted"/>